<evidence type="ECO:0000313" key="3">
    <source>
        <dbReference type="Proteomes" id="UP000230233"/>
    </source>
</evidence>
<protein>
    <recommendedName>
        <fullName evidence="1">F-box domain-containing protein</fullName>
    </recommendedName>
</protein>
<evidence type="ECO:0000313" key="2">
    <source>
        <dbReference type="EMBL" id="PIC29561.1"/>
    </source>
</evidence>
<organism evidence="2 3">
    <name type="scientific">Caenorhabditis nigoni</name>
    <dbReference type="NCBI Taxonomy" id="1611254"/>
    <lineage>
        <taxon>Eukaryota</taxon>
        <taxon>Metazoa</taxon>
        <taxon>Ecdysozoa</taxon>
        <taxon>Nematoda</taxon>
        <taxon>Chromadorea</taxon>
        <taxon>Rhabditida</taxon>
        <taxon>Rhabditina</taxon>
        <taxon>Rhabditomorpha</taxon>
        <taxon>Rhabditoidea</taxon>
        <taxon>Rhabditidae</taxon>
        <taxon>Peloderinae</taxon>
        <taxon>Caenorhabditis</taxon>
    </lineage>
</organism>
<dbReference type="Proteomes" id="UP000230233">
    <property type="component" value="Chromosome V"/>
</dbReference>
<feature type="domain" description="F-box" evidence="1">
    <location>
        <begin position="130"/>
        <end position="177"/>
    </location>
</feature>
<keyword evidence="3" id="KW-1185">Reference proteome</keyword>
<proteinExistence type="predicted"/>
<dbReference type="AlphaFoldDB" id="A0A2G5TR34"/>
<dbReference type="PROSITE" id="PS50181">
    <property type="entry name" value="FBOX"/>
    <property type="match status" value="1"/>
</dbReference>
<dbReference type="PANTHER" id="PTHR23015">
    <property type="entry name" value="UNCHARACTERIZED C.ELEGANS PROTEIN"/>
    <property type="match status" value="1"/>
</dbReference>
<dbReference type="InterPro" id="IPR040161">
    <property type="entry name" value="FB224"/>
</dbReference>
<accession>A0A2G5TR34</accession>
<dbReference type="PANTHER" id="PTHR23015:SF4">
    <property type="entry name" value="DUF38 DOMAIN-CONTAINING PROTEIN-RELATED"/>
    <property type="match status" value="1"/>
</dbReference>
<gene>
    <name evidence="2" type="primary">Cnig_chr_V.g21105</name>
    <name evidence="2" type="ORF">B9Z55_021105</name>
</gene>
<evidence type="ECO:0000259" key="1">
    <source>
        <dbReference type="PROSITE" id="PS50181"/>
    </source>
</evidence>
<dbReference type="GO" id="GO:0045087">
    <property type="term" value="P:innate immune response"/>
    <property type="evidence" value="ECO:0007669"/>
    <property type="project" value="TreeGrafter"/>
</dbReference>
<comment type="caution">
    <text evidence="2">The sequence shown here is derived from an EMBL/GenBank/DDBJ whole genome shotgun (WGS) entry which is preliminary data.</text>
</comment>
<dbReference type="Pfam" id="PF01827">
    <property type="entry name" value="FTH"/>
    <property type="match status" value="1"/>
</dbReference>
<dbReference type="EMBL" id="PDUG01000005">
    <property type="protein sequence ID" value="PIC29561.1"/>
    <property type="molecule type" value="Genomic_DNA"/>
</dbReference>
<name>A0A2G5TR34_9PELO</name>
<dbReference type="Pfam" id="PF00646">
    <property type="entry name" value="F-box"/>
    <property type="match status" value="1"/>
</dbReference>
<sequence length="410" mass="47630">MPPPGLASLILYDFSEWKTAHKSYENFGNICVLTKIPAISLEEFETKFHEILKDKYHRKLNFRNLSKINNLKLCILSDVLAGKSLEKSYKAMAEAFGSENIDFLDMDFWFYRFYHRNYDLSYNRSLDAKPLEFLNLPMIIHHKIIDNLDLKRQLSLRRVSKSLKNIVDQGKPAIKNMTIGFSETDIIIACDDLFARYSEDLGVDYRKIALNYVMILLKNPKLRLDLLHIVSFCSPDPVFIDFLKNLKHKISTKVLELDVNYAESTNIFLACLKPKYLVMLVLYNGNIDEIVNMDQWKFLKHALCHSTFSGPIDCFLGFSLFSIILPELTEEHLMTLKEGFSKSEIINCCCIHPRQGIPLELIERVFCLNYGPEYMDEEKIQYSHTVPNSGNTLIIIIHWDCQLIQIKRSS</sequence>
<dbReference type="InterPro" id="IPR002900">
    <property type="entry name" value="DUF38/FTH_CAE_spp"/>
</dbReference>
<dbReference type="CDD" id="cd22150">
    <property type="entry name" value="F-box_CeFBXA-like"/>
    <property type="match status" value="1"/>
</dbReference>
<dbReference type="Pfam" id="PF17906">
    <property type="entry name" value="HTH_48"/>
    <property type="match status" value="1"/>
</dbReference>
<dbReference type="STRING" id="1611254.A0A2G5TR34"/>
<dbReference type="InterPro" id="IPR041426">
    <property type="entry name" value="Mos1_HTH"/>
</dbReference>
<dbReference type="InterPro" id="IPR001810">
    <property type="entry name" value="F-box_dom"/>
</dbReference>
<reference evidence="3" key="1">
    <citation type="submission" date="2017-10" db="EMBL/GenBank/DDBJ databases">
        <title>Rapid genome shrinkage in a self-fertile nematode reveals novel sperm competition proteins.</title>
        <authorList>
            <person name="Yin D."/>
            <person name="Schwarz E.M."/>
            <person name="Thomas C.G."/>
            <person name="Felde R.L."/>
            <person name="Korf I.F."/>
            <person name="Cutter A.D."/>
            <person name="Schartner C.M."/>
            <person name="Ralston E.J."/>
            <person name="Meyer B.J."/>
            <person name="Haag E.S."/>
        </authorList>
    </citation>
    <scope>NUCLEOTIDE SEQUENCE [LARGE SCALE GENOMIC DNA]</scope>
    <source>
        <strain evidence="3">JU1422</strain>
    </source>
</reference>
<dbReference type="OrthoDB" id="3256413at2759"/>
<dbReference type="SMART" id="SM00256">
    <property type="entry name" value="FBOX"/>
    <property type="match status" value="1"/>
</dbReference>